<keyword evidence="3 5" id="KW-1133">Transmembrane helix</keyword>
<evidence type="ECO:0000256" key="1">
    <source>
        <dbReference type="ARBA" id="ARBA00004141"/>
    </source>
</evidence>
<evidence type="ECO:0000256" key="5">
    <source>
        <dbReference type="SAM" id="Phobius"/>
    </source>
</evidence>
<dbReference type="Pfam" id="PF04893">
    <property type="entry name" value="Yip1"/>
    <property type="match status" value="1"/>
</dbReference>
<sequence length="228" mass="24259">MEANVNTQKVSGEKPSLFGMITSPSLQFQKMRSNAPVWGAFFLMVVLGGIMGAIGTYLYSMDPAIVAKNKELGVEVPMAVTLGSGFVFAAIIFMFTFFISAALYKVLMMFMGNDTSYKKLLAIIVYSSIITVLGGIINMVLAWIFGGNGQEMYTGLGMLFASTGGVVHGIAKAFEVFAIWGLFVTGLGLHITAGLSKKQATILVVVFFIISLAFGAIGGFLGGLVPKM</sequence>
<feature type="transmembrane region" description="Helical" evidence="5">
    <location>
        <begin position="177"/>
        <end position="196"/>
    </location>
</feature>
<feature type="transmembrane region" description="Helical" evidence="5">
    <location>
        <begin position="79"/>
        <end position="108"/>
    </location>
</feature>
<evidence type="ECO:0000256" key="2">
    <source>
        <dbReference type="ARBA" id="ARBA00022692"/>
    </source>
</evidence>
<reference evidence="7 8" key="1">
    <citation type="submission" date="2024-01" db="EMBL/GenBank/DDBJ databases">
        <title>Seven novel Bacillus-like species.</title>
        <authorList>
            <person name="Liu G."/>
        </authorList>
    </citation>
    <scope>NUCLEOTIDE SEQUENCE [LARGE SCALE GENOMIC DNA]</scope>
    <source>
        <strain evidence="7 8">FJAT-51639</strain>
    </source>
</reference>
<keyword evidence="8" id="KW-1185">Reference proteome</keyword>
<dbReference type="RefSeq" id="WP_336471942.1">
    <property type="nucleotide sequence ID" value="NZ_JBAWSX010000003.1"/>
</dbReference>
<feature type="domain" description="Yip1" evidence="6">
    <location>
        <begin position="18"/>
        <end position="214"/>
    </location>
</feature>
<gene>
    <name evidence="7" type="ORF">WAZ07_07465</name>
</gene>
<feature type="transmembrane region" description="Helical" evidence="5">
    <location>
        <begin position="120"/>
        <end position="146"/>
    </location>
</feature>
<keyword evidence="4 5" id="KW-0472">Membrane</keyword>
<protein>
    <submittedName>
        <fullName evidence="7">Yip1 family protein</fullName>
    </submittedName>
</protein>
<feature type="transmembrane region" description="Helical" evidence="5">
    <location>
        <begin position="202"/>
        <end position="225"/>
    </location>
</feature>
<proteinExistence type="predicted"/>
<evidence type="ECO:0000256" key="4">
    <source>
        <dbReference type="ARBA" id="ARBA00023136"/>
    </source>
</evidence>
<evidence type="ECO:0000313" key="7">
    <source>
        <dbReference type="EMBL" id="MEI4801170.1"/>
    </source>
</evidence>
<dbReference type="Proteomes" id="UP001372526">
    <property type="component" value="Unassembled WGS sequence"/>
</dbReference>
<evidence type="ECO:0000259" key="6">
    <source>
        <dbReference type="Pfam" id="PF04893"/>
    </source>
</evidence>
<dbReference type="InterPro" id="IPR006977">
    <property type="entry name" value="Yip1_dom"/>
</dbReference>
<feature type="transmembrane region" description="Helical" evidence="5">
    <location>
        <begin position="37"/>
        <end position="59"/>
    </location>
</feature>
<accession>A0ABU8FHK1</accession>
<evidence type="ECO:0000313" key="8">
    <source>
        <dbReference type="Proteomes" id="UP001372526"/>
    </source>
</evidence>
<comment type="caution">
    <text evidence="7">The sequence shown here is derived from an EMBL/GenBank/DDBJ whole genome shotgun (WGS) entry which is preliminary data.</text>
</comment>
<dbReference type="EMBL" id="JBAWSX010000003">
    <property type="protein sequence ID" value="MEI4801170.1"/>
    <property type="molecule type" value="Genomic_DNA"/>
</dbReference>
<name>A0ABU8FHK1_9BACI</name>
<keyword evidence="2 5" id="KW-0812">Transmembrane</keyword>
<evidence type="ECO:0000256" key="3">
    <source>
        <dbReference type="ARBA" id="ARBA00022989"/>
    </source>
</evidence>
<comment type="subcellular location">
    <subcellularLocation>
        <location evidence="1">Membrane</location>
        <topology evidence="1">Multi-pass membrane protein</topology>
    </subcellularLocation>
</comment>
<organism evidence="7 8">
    <name type="scientific">Bacillus bruguierae</name>
    <dbReference type="NCBI Taxonomy" id="3127667"/>
    <lineage>
        <taxon>Bacteria</taxon>
        <taxon>Bacillati</taxon>
        <taxon>Bacillota</taxon>
        <taxon>Bacilli</taxon>
        <taxon>Bacillales</taxon>
        <taxon>Bacillaceae</taxon>
        <taxon>Bacillus</taxon>
    </lineage>
</organism>